<reference evidence="1" key="1">
    <citation type="submission" date="2021-02" db="EMBL/GenBank/DDBJ databases">
        <authorList>
            <person name="Nowell W R."/>
        </authorList>
    </citation>
    <scope>NUCLEOTIDE SEQUENCE</scope>
    <source>
        <strain evidence="1">Ploen Becks lab</strain>
    </source>
</reference>
<sequence length="159" mass="18148">MSENKSSIFQERDILLNLSSCSIFLLCQATTQDESIIESLIESNDQMRVFYDLIETVLNSADNDQNGNSTDVQLIFSKNLILSILCFLCNVLSNSKGRSWFIKSCGNSSLIERLILMRQKSVVDSMEERILTNIFLNLTPCLEEINLDKSKIDYLKTFL</sequence>
<comment type="caution">
    <text evidence="1">The sequence shown here is derived from an EMBL/GenBank/DDBJ whole genome shotgun (WGS) entry which is preliminary data.</text>
</comment>
<dbReference type="AlphaFoldDB" id="A0A813PW03"/>
<organism evidence="1 2">
    <name type="scientific">Brachionus calyciflorus</name>
    <dbReference type="NCBI Taxonomy" id="104777"/>
    <lineage>
        <taxon>Eukaryota</taxon>
        <taxon>Metazoa</taxon>
        <taxon>Spiralia</taxon>
        <taxon>Gnathifera</taxon>
        <taxon>Rotifera</taxon>
        <taxon>Eurotatoria</taxon>
        <taxon>Monogononta</taxon>
        <taxon>Pseudotrocha</taxon>
        <taxon>Ploima</taxon>
        <taxon>Brachionidae</taxon>
        <taxon>Brachionus</taxon>
    </lineage>
</organism>
<protein>
    <submittedName>
        <fullName evidence="1">Uncharacterized protein</fullName>
    </submittedName>
</protein>
<gene>
    <name evidence="1" type="ORF">OXX778_LOCUS4219</name>
</gene>
<evidence type="ECO:0000313" key="2">
    <source>
        <dbReference type="Proteomes" id="UP000663879"/>
    </source>
</evidence>
<dbReference type="EMBL" id="CAJNOC010000406">
    <property type="protein sequence ID" value="CAF0756901.1"/>
    <property type="molecule type" value="Genomic_DNA"/>
</dbReference>
<evidence type="ECO:0000313" key="1">
    <source>
        <dbReference type="EMBL" id="CAF0756901.1"/>
    </source>
</evidence>
<keyword evidence="2" id="KW-1185">Reference proteome</keyword>
<dbReference type="Proteomes" id="UP000663879">
    <property type="component" value="Unassembled WGS sequence"/>
</dbReference>
<accession>A0A813PW03</accession>
<proteinExistence type="predicted"/>
<name>A0A813PW03_9BILA</name>